<comment type="caution">
    <text evidence="2">The sequence shown here is derived from an EMBL/GenBank/DDBJ whole genome shotgun (WGS) entry which is preliminary data.</text>
</comment>
<name>A0ABQ8DK68_BRANA</name>
<dbReference type="EMBL" id="JAGKQM010000004">
    <property type="protein sequence ID" value="KAH0928866.1"/>
    <property type="molecule type" value="Genomic_DNA"/>
</dbReference>
<accession>A0ABQ8DK68</accession>
<evidence type="ECO:0000313" key="3">
    <source>
        <dbReference type="Proteomes" id="UP000824890"/>
    </source>
</evidence>
<evidence type="ECO:0000313" key="2">
    <source>
        <dbReference type="EMBL" id="KAH0928866.1"/>
    </source>
</evidence>
<feature type="region of interest" description="Disordered" evidence="1">
    <location>
        <begin position="82"/>
        <end position="105"/>
    </location>
</feature>
<organism evidence="2 3">
    <name type="scientific">Brassica napus</name>
    <name type="common">Rape</name>
    <dbReference type="NCBI Taxonomy" id="3708"/>
    <lineage>
        <taxon>Eukaryota</taxon>
        <taxon>Viridiplantae</taxon>
        <taxon>Streptophyta</taxon>
        <taxon>Embryophyta</taxon>
        <taxon>Tracheophyta</taxon>
        <taxon>Spermatophyta</taxon>
        <taxon>Magnoliopsida</taxon>
        <taxon>eudicotyledons</taxon>
        <taxon>Gunneridae</taxon>
        <taxon>Pentapetalae</taxon>
        <taxon>rosids</taxon>
        <taxon>malvids</taxon>
        <taxon>Brassicales</taxon>
        <taxon>Brassicaceae</taxon>
        <taxon>Brassiceae</taxon>
        <taxon>Brassica</taxon>
    </lineage>
</organism>
<evidence type="ECO:0000256" key="1">
    <source>
        <dbReference type="SAM" id="MobiDB-lite"/>
    </source>
</evidence>
<reference evidence="2 3" key="1">
    <citation type="submission" date="2021-05" db="EMBL/GenBank/DDBJ databases">
        <title>Genome Assembly of Synthetic Allotetraploid Brassica napus Reveals Homoeologous Exchanges between Subgenomes.</title>
        <authorList>
            <person name="Davis J.T."/>
        </authorList>
    </citation>
    <scope>NUCLEOTIDE SEQUENCE [LARGE SCALE GENOMIC DNA]</scope>
    <source>
        <strain evidence="3">cv. Da-Ae</strain>
        <tissue evidence="2">Seedling</tissue>
    </source>
</reference>
<protein>
    <submittedName>
        <fullName evidence="2">Uncharacterized protein</fullName>
    </submittedName>
</protein>
<gene>
    <name evidence="2" type="ORF">HID58_014593</name>
</gene>
<proteinExistence type="predicted"/>
<sequence length="154" mass="17148">MEIVRSDERKSSRKPTYFSLQLYILKFRSTFPNLTVPSSTPRIQRPRREFDCVISSPPFLISSSFTSILRRPLSEMYLTMTKSKKKGKISEQPTPPENDIGGTLQSDLRLPIWDCGDVSSYETSSDNNGGGYCKDGRREGEGYKSGGHGRGGGG</sequence>
<feature type="region of interest" description="Disordered" evidence="1">
    <location>
        <begin position="120"/>
        <end position="154"/>
    </location>
</feature>
<feature type="compositionally biased region" description="Gly residues" evidence="1">
    <location>
        <begin position="143"/>
        <end position="154"/>
    </location>
</feature>
<keyword evidence="3" id="KW-1185">Reference proteome</keyword>
<dbReference type="Proteomes" id="UP000824890">
    <property type="component" value="Unassembled WGS sequence"/>
</dbReference>